<feature type="domain" description="Ribonuclease H1 N-terminal" evidence="1">
    <location>
        <begin position="9"/>
        <end position="50"/>
    </location>
</feature>
<evidence type="ECO:0000313" key="2">
    <source>
        <dbReference type="EMBL" id="RYR24841.1"/>
    </source>
</evidence>
<evidence type="ECO:0000313" key="3">
    <source>
        <dbReference type="Proteomes" id="UP000289738"/>
    </source>
</evidence>
<proteinExistence type="predicted"/>
<reference evidence="2 3" key="1">
    <citation type="submission" date="2019-01" db="EMBL/GenBank/DDBJ databases">
        <title>Sequencing of cultivated peanut Arachis hypogaea provides insights into genome evolution and oil improvement.</title>
        <authorList>
            <person name="Chen X."/>
        </authorList>
    </citation>
    <scope>NUCLEOTIDE SEQUENCE [LARGE SCALE GENOMIC DNA]</scope>
    <source>
        <strain evidence="3">cv. Fuhuasheng</strain>
        <tissue evidence="2">Leaves</tissue>
    </source>
</reference>
<protein>
    <recommendedName>
        <fullName evidence="1">Ribonuclease H1 N-terminal domain-containing protein</fullName>
    </recommendedName>
</protein>
<dbReference type="InterPro" id="IPR037056">
    <property type="entry name" value="RNase_H1_N_sf"/>
</dbReference>
<organism evidence="2 3">
    <name type="scientific">Arachis hypogaea</name>
    <name type="common">Peanut</name>
    <dbReference type="NCBI Taxonomy" id="3818"/>
    <lineage>
        <taxon>Eukaryota</taxon>
        <taxon>Viridiplantae</taxon>
        <taxon>Streptophyta</taxon>
        <taxon>Embryophyta</taxon>
        <taxon>Tracheophyta</taxon>
        <taxon>Spermatophyta</taxon>
        <taxon>Magnoliopsida</taxon>
        <taxon>eudicotyledons</taxon>
        <taxon>Gunneridae</taxon>
        <taxon>Pentapetalae</taxon>
        <taxon>rosids</taxon>
        <taxon>fabids</taxon>
        <taxon>Fabales</taxon>
        <taxon>Fabaceae</taxon>
        <taxon>Papilionoideae</taxon>
        <taxon>50 kb inversion clade</taxon>
        <taxon>dalbergioids sensu lato</taxon>
        <taxon>Dalbergieae</taxon>
        <taxon>Pterocarpus clade</taxon>
        <taxon>Arachis</taxon>
    </lineage>
</organism>
<sequence length="230" mass="26060">MNNGKYRLYAMRRGRILGIYTSWEDCKEQVNEFKDAEFKGFCLLRDAQHWLGVVNPPLTLPPPPELDSGVHPPTGLFEQSFSLSKYFNSMHVGPTLGESSQKAFVPCSQIPQGTGASVGPNIVPETSLTQFVLVEDIEVYLIRVCCQLRLDYPAFNRREFFSDSGELLHGYWVTLQSQQRDVNWIVEGGFSSDEQTARQDTSFKMLGKVLSLVGKEIHDYNYRIVAALRV</sequence>
<dbReference type="Gene3D" id="3.40.970.10">
    <property type="entry name" value="Ribonuclease H1, N-terminal domain"/>
    <property type="match status" value="1"/>
</dbReference>
<accession>A0A445AEJ6</accession>
<dbReference type="Proteomes" id="UP000289738">
    <property type="component" value="Chromosome B02"/>
</dbReference>
<gene>
    <name evidence="2" type="ORF">Ahy_B02g058388</name>
</gene>
<comment type="caution">
    <text evidence="2">The sequence shown here is derived from an EMBL/GenBank/DDBJ whole genome shotgun (WGS) entry which is preliminary data.</text>
</comment>
<dbReference type="AlphaFoldDB" id="A0A445AEJ6"/>
<keyword evidence="3" id="KW-1185">Reference proteome</keyword>
<dbReference type="InterPro" id="IPR011320">
    <property type="entry name" value="RNase_H1_N"/>
</dbReference>
<dbReference type="InterPro" id="IPR009027">
    <property type="entry name" value="Ribosomal_bL9/RNase_H1_N"/>
</dbReference>
<dbReference type="SUPFAM" id="SSF55658">
    <property type="entry name" value="L9 N-domain-like"/>
    <property type="match status" value="1"/>
</dbReference>
<dbReference type="EMBL" id="SDMP01000012">
    <property type="protein sequence ID" value="RYR24841.1"/>
    <property type="molecule type" value="Genomic_DNA"/>
</dbReference>
<evidence type="ECO:0000259" key="1">
    <source>
        <dbReference type="Pfam" id="PF01693"/>
    </source>
</evidence>
<dbReference type="Pfam" id="PF01693">
    <property type="entry name" value="Cauli_VI"/>
    <property type="match status" value="1"/>
</dbReference>
<name>A0A445AEJ6_ARAHY</name>